<keyword evidence="1" id="KW-0812">Transmembrane</keyword>
<gene>
    <name evidence="2" type="ORF">FYJ62_05670</name>
</gene>
<sequence length="61" mass="6317">MALIAIALVVVSVIGLVLASSDKALKKRKGGKLLKVVSWTGLLVGAGLLSLGMYLILQLNV</sequence>
<comment type="caution">
    <text evidence="2">The sequence shown here is derived from an EMBL/GenBank/DDBJ whole genome shotgun (WGS) entry which is preliminary data.</text>
</comment>
<accession>A0A6A8MEB5</accession>
<name>A0A6A8MEB5_9LACO</name>
<dbReference type="Proteomes" id="UP000438120">
    <property type="component" value="Unassembled WGS sequence"/>
</dbReference>
<keyword evidence="1" id="KW-0472">Membrane</keyword>
<dbReference type="EMBL" id="VUMX01000012">
    <property type="protein sequence ID" value="MST87137.1"/>
    <property type="molecule type" value="Genomic_DNA"/>
</dbReference>
<evidence type="ECO:0000313" key="3">
    <source>
        <dbReference type="Proteomes" id="UP000438120"/>
    </source>
</evidence>
<evidence type="ECO:0000313" key="2">
    <source>
        <dbReference type="EMBL" id="MST87137.1"/>
    </source>
</evidence>
<keyword evidence="3" id="KW-1185">Reference proteome</keyword>
<dbReference type="AlphaFoldDB" id="A0A6A8MEB5"/>
<dbReference type="RefSeq" id="WP_154548620.1">
    <property type="nucleotide sequence ID" value="NZ_JBKZBY010000013.1"/>
</dbReference>
<evidence type="ECO:0000256" key="1">
    <source>
        <dbReference type="SAM" id="Phobius"/>
    </source>
</evidence>
<feature type="transmembrane region" description="Helical" evidence="1">
    <location>
        <begin position="35"/>
        <end position="57"/>
    </location>
</feature>
<protein>
    <submittedName>
        <fullName evidence="2">Uncharacterized protein</fullName>
    </submittedName>
</protein>
<organism evidence="2 3">
    <name type="scientific">Lactobacillus porci</name>
    <dbReference type="NCBI Taxonomy" id="2012477"/>
    <lineage>
        <taxon>Bacteria</taxon>
        <taxon>Bacillati</taxon>
        <taxon>Bacillota</taxon>
        <taxon>Bacilli</taxon>
        <taxon>Lactobacillales</taxon>
        <taxon>Lactobacillaceae</taxon>
        <taxon>Lactobacillus</taxon>
    </lineage>
</organism>
<reference evidence="2 3" key="1">
    <citation type="submission" date="2019-08" db="EMBL/GenBank/DDBJ databases">
        <title>In-depth cultivation of the pig gut microbiome towards novel bacterial diversity and tailored functional studies.</title>
        <authorList>
            <person name="Wylensek D."/>
            <person name="Hitch T.C.A."/>
            <person name="Clavel T."/>
        </authorList>
    </citation>
    <scope>NUCLEOTIDE SEQUENCE [LARGE SCALE GENOMIC DNA]</scope>
    <source>
        <strain evidence="2 3">Bifido-178-WT-2B</strain>
    </source>
</reference>
<proteinExistence type="predicted"/>
<keyword evidence="1" id="KW-1133">Transmembrane helix</keyword>